<keyword evidence="5" id="KW-0677">Repeat</keyword>
<feature type="compositionally biased region" description="Basic residues" evidence="11">
    <location>
        <begin position="203"/>
        <end position="212"/>
    </location>
</feature>
<protein>
    <recommendedName>
        <fullName evidence="10">Poly [ADP-ribose] polymerase</fullName>
        <shortName evidence="10">PARP</shortName>
        <ecNumber evidence="10">2.4.2.-</ecNumber>
    </recommendedName>
</protein>
<dbReference type="Pfam" id="PF05406">
    <property type="entry name" value="WGR"/>
    <property type="match status" value="1"/>
</dbReference>
<dbReference type="Proteomes" id="UP001642540">
    <property type="component" value="Unassembled WGS sequence"/>
</dbReference>
<dbReference type="InterPro" id="IPR004102">
    <property type="entry name" value="Poly(ADP-ribose)pol_reg_dom"/>
</dbReference>
<evidence type="ECO:0000256" key="8">
    <source>
        <dbReference type="ARBA" id="ARBA00023242"/>
    </source>
</evidence>
<sequence>MVRIRGRQVKVPNLLSPPQPVRKRKLGDNIAIDSNISRVPSATANGGNVFIRSSKRSRTAHLPYQSPESLEALITVAGRRKKAAENQETPKSKVKSLVTRTPKKLEKPVKRLQKQASNVKQSTPKQAVRRKLLATPEPAKPTAKAVTTLTKTKKKVVKAKKALIKPAKQKVAASPSTGVRKRKSAKEQPDKNKPVEDKEGKRPKLKRKKGKLNPKPDLKNYEKDPTFESRLEIPFVSTLAHSRLLIRAVLLKDLKLLKKLIHEETKKIYTLCMPRSAFVNENVLNYIIKTENKEAFNLLYDVPLKIKENFGPSPSLLISPEHTGYGSHRMFGHAMRQVSVGRGGKEGNDAFLYDSSAYNYPLTPSYRNESIKIALQTGASQSFIDFLMEKQQLQDWDYTEIHLPLRKGHHALVGKAITKAFERGGYGFNFLHGEVLTKTTSSSLTPFKPVSVVKKCTYDPRFTPLHCAAINPNVEIITTLLRSMPDYNLADGQGWTVGHYAAVCSSPEPLKYLLQFGISVHTVTSTKRNGDGYTFLHAAVAAGRTHNVKVILEHDKSTAKDNNVPVDDDAEEGSRKPQKGLLQNDLLYKLTTQGQNALHLACELGHLEIVKLLLEAETDMDRPTPAKYGKVTPLMIACQYGHLDIVKAIVESNAKLEAKDKRGRTAVAHAAMNGHTHVLSFLLRLGVNHMALDSSGNSLLHYATAYGWYFATMLLLEAGCPPNQPNHWKMTPVAISFMKGHTGLMEILMKQEQVDVNASIDDSSGRTLLLETCFRSNDLGKLQFLVENLKADMKCEDFNGKNALHYMAEKTFHEYRPDSMKKLKSFEECVAFLVQEGCDPYKKNQEGRSSILLAAQQKNFYFISKLLQMSIKIPFEQDDFHYTFLHYLVMYCMESDANFGVYKKCVTGTAGFTALSEMAKSFNKGGLTPLHLLLSTHGTISDTEKKSKFLQMVETFLGKLGSNINAVLKDKSERTALHLAISTNNALEILNILLKYKPNLDPLDKVGQTPLVTSILNGSQSVADKLIAAGANAKLKIESEHGVGLMLFAAMKETKSFFLIPKLLSKGTDPHEIHPKTKNSLLHYIARKPALPHAPEAVNALLTEGVNPNLVNCDGRTPLHLAVNARGSETDVFYDIEDALISAGANLTTKDQRGRIPLHYAFVKIGDPTATSFFDPIELVSSLVTAMKNSGAEAEIHSPDVFGCTPLHYAAFRGATICSSYLIQALPRGEIDRCDNNGNTPFGLAVRNSHEGCSLNFYQQEADFLRIINNNIQLQEVRMETETAMQRKPPASEPWEWNHLVKIKEQDKKYNEEQARYPILEQVVKLNWQGLLYLMIGQLQRTGIGFSTGIATALKTRRYKLALKLALRVKSKKELTLEAGTLFHTVAKYYSSVEEDLVQKICELFWKNGLDSSALDEFGSQPVIYALINKNTRLIDILCTNINDSMKHLATIKPDLFGRTAFTALFWNAVLETPLQPPIEAWANQLVAAGANPNHLCEYPISLSPCPGIRFTRNLTNIIPSNGPRYPPLTIAVITKSYRTVKWLLNIKSGPIKVDVNTQDSEGRTALMHALRLNDAKMVKLLLDPLFYDYNTDLDGSKAIRIKSINVDSTLQDKNGKTLLDYLLFSPGDKYYYKNIHQTVKCLQQIGAFNITTAMSQAVQHGRADIVEIFTKYGLIAAPKGPRVQPHYLDFAPEYSQDIVLTPIQDFNAAAEKMADKIMEKAREKLRKEGGDEEMKLKPDPLCGIEEGHGEVMIDDKQNIPFDCLMTKVDLSYGIHGLYNFYKMQLVKQTKGKDLILLFTQWGRVGEQGQHQKTPFGTSEDAIKEFTKIFKAKSGNAWEDVQNFNPIPTKYRLVKKDLRILKHSSQVNVDFEEVEKAGKNISSVTPGSILHLLRNLCLVHRSAGSTYQSNRYYHRFNSSPDYCNLPLLPIEVLNRGESILKEIAELIVLKQKMGEDKVKYPEKDQIEVVTKIATLSETFYALIPVYGYSTEKLEPIFNEDDLRQKLQAIGNLVHLELAKKMLLAAQYNSTLNSQNPYEYVYRCLGPNIQLLDRNNSSDTEEIEIILQYIHNTGENVKVRGIYRIQRQMEDFNLNATKIHNRQLLWHGTSSANMISILHQGIKIAPLNSQISGHLFGKGIYLADIFAKSQKYCRSTDVNGKTRKFILLCEAALGKIYDVKLDEACDKPMPSNFNSLKTLDSRYEPDPEATIIWKGRTVALGKTKEKLAKNNDEYWGLDYNEYIIFDTNQVAMRYLIEFED</sequence>
<dbReference type="PROSITE" id="PS50088">
    <property type="entry name" value="ANK_REPEAT"/>
    <property type="match status" value="7"/>
</dbReference>
<evidence type="ECO:0000256" key="6">
    <source>
        <dbReference type="ARBA" id="ARBA00023027"/>
    </source>
</evidence>
<dbReference type="EC" id="2.4.2.-" evidence="10"/>
<keyword evidence="4" id="KW-0548">Nucleotidyltransferase</keyword>
<dbReference type="PROSITE" id="PS51977">
    <property type="entry name" value="WGR"/>
    <property type="match status" value="1"/>
</dbReference>
<keyword evidence="3 10" id="KW-0808">Transferase</keyword>
<dbReference type="Gene3D" id="1.20.142.10">
    <property type="entry name" value="Poly(ADP-ribose) polymerase, regulatory domain"/>
    <property type="match status" value="1"/>
</dbReference>
<dbReference type="Pfam" id="PF12796">
    <property type="entry name" value="Ank_2"/>
    <property type="match status" value="6"/>
</dbReference>
<dbReference type="PROSITE" id="PS50297">
    <property type="entry name" value="ANK_REP_REGION"/>
    <property type="match status" value="4"/>
</dbReference>
<dbReference type="EMBL" id="CAXLJM020000170">
    <property type="protein sequence ID" value="CAL8148360.1"/>
    <property type="molecule type" value="Genomic_DNA"/>
</dbReference>
<feature type="domain" description="PARP alpha-helical" evidence="13">
    <location>
        <begin position="1882"/>
        <end position="2023"/>
    </location>
</feature>
<dbReference type="InterPro" id="IPR036770">
    <property type="entry name" value="Ankyrin_rpt-contain_sf"/>
</dbReference>
<evidence type="ECO:0000313" key="16">
    <source>
        <dbReference type="Proteomes" id="UP001642540"/>
    </source>
</evidence>
<feature type="domain" description="PARP catalytic" evidence="12">
    <location>
        <begin position="2035"/>
        <end position="2259"/>
    </location>
</feature>
<keyword evidence="6 10" id="KW-0520">NAD</keyword>
<feature type="repeat" description="ANK" evidence="9">
    <location>
        <begin position="662"/>
        <end position="694"/>
    </location>
</feature>
<dbReference type="SUPFAM" id="SSF47587">
    <property type="entry name" value="Domain of poly(ADP-ribose) polymerase"/>
    <property type="match status" value="1"/>
</dbReference>
<feature type="compositionally biased region" description="Low complexity" evidence="11">
    <location>
        <begin position="133"/>
        <end position="150"/>
    </location>
</feature>
<comment type="subcellular location">
    <subcellularLocation>
        <location evidence="1">Nucleus</location>
    </subcellularLocation>
</comment>
<evidence type="ECO:0000256" key="5">
    <source>
        <dbReference type="ARBA" id="ARBA00022737"/>
    </source>
</evidence>
<evidence type="ECO:0000256" key="11">
    <source>
        <dbReference type="SAM" id="MobiDB-lite"/>
    </source>
</evidence>
<feature type="repeat" description="ANK" evidence="9">
    <location>
        <begin position="460"/>
        <end position="492"/>
    </location>
</feature>
<feature type="repeat" description="ANK" evidence="9">
    <location>
        <begin position="531"/>
        <end position="563"/>
    </location>
</feature>
<feature type="region of interest" description="Disordered" evidence="11">
    <location>
        <begin position="1"/>
        <end position="21"/>
    </location>
</feature>
<dbReference type="SMART" id="SM00773">
    <property type="entry name" value="WGR"/>
    <property type="match status" value="1"/>
</dbReference>
<keyword evidence="16" id="KW-1185">Reference proteome</keyword>
<dbReference type="Gene3D" id="2.20.140.10">
    <property type="entry name" value="WGR domain"/>
    <property type="match status" value="1"/>
</dbReference>
<feature type="region of interest" description="Disordered" evidence="11">
    <location>
        <begin position="559"/>
        <end position="578"/>
    </location>
</feature>
<dbReference type="PANTHER" id="PTHR24161">
    <property type="entry name" value="ANK_REP_REGION DOMAIN-CONTAINING PROTEIN-RELATED"/>
    <property type="match status" value="1"/>
</dbReference>
<feature type="domain" description="WGR" evidence="14">
    <location>
        <begin position="1749"/>
        <end position="1851"/>
    </location>
</feature>
<organism evidence="15 16">
    <name type="scientific">Orchesella dallaii</name>
    <dbReference type="NCBI Taxonomy" id="48710"/>
    <lineage>
        <taxon>Eukaryota</taxon>
        <taxon>Metazoa</taxon>
        <taxon>Ecdysozoa</taxon>
        <taxon>Arthropoda</taxon>
        <taxon>Hexapoda</taxon>
        <taxon>Collembola</taxon>
        <taxon>Entomobryomorpha</taxon>
        <taxon>Entomobryoidea</taxon>
        <taxon>Orchesellidae</taxon>
        <taxon>Orchesellinae</taxon>
        <taxon>Orchesella</taxon>
    </lineage>
</organism>
<evidence type="ECO:0000259" key="13">
    <source>
        <dbReference type="PROSITE" id="PS51060"/>
    </source>
</evidence>
<feature type="compositionally biased region" description="Polar residues" evidence="11">
    <location>
        <begin position="114"/>
        <end position="125"/>
    </location>
</feature>
<evidence type="ECO:0000256" key="1">
    <source>
        <dbReference type="ARBA" id="ARBA00004123"/>
    </source>
</evidence>
<evidence type="ECO:0000313" key="15">
    <source>
        <dbReference type="EMBL" id="CAL8148360.1"/>
    </source>
</evidence>
<dbReference type="SUPFAM" id="SSF142921">
    <property type="entry name" value="WGR domain-like"/>
    <property type="match status" value="1"/>
</dbReference>
<keyword evidence="2 10" id="KW-0328">Glycosyltransferase</keyword>
<keyword evidence="7 9" id="KW-0040">ANK repeat</keyword>
<feature type="compositionally biased region" description="Basic residues" evidence="11">
    <location>
        <begin position="151"/>
        <end position="163"/>
    </location>
</feature>
<dbReference type="InterPro" id="IPR002110">
    <property type="entry name" value="Ankyrin_rpt"/>
</dbReference>
<evidence type="ECO:0000256" key="2">
    <source>
        <dbReference type="ARBA" id="ARBA00022676"/>
    </source>
</evidence>
<feature type="repeat" description="ANK" evidence="9">
    <location>
        <begin position="629"/>
        <end position="661"/>
    </location>
</feature>
<dbReference type="PROSITE" id="PS51059">
    <property type="entry name" value="PARP_CATALYTIC"/>
    <property type="match status" value="1"/>
</dbReference>
<proteinExistence type="predicted"/>
<gene>
    <name evidence="15" type="ORF">ODALV1_LOCUS31399</name>
</gene>
<dbReference type="PROSITE" id="PS51060">
    <property type="entry name" value="PARP_ALPHA_HD"/>
    <property type="match status" value="1"/>
</dbReference>
<name>A0ABP1S9P7_9HEXA</name>
<dbReference type="PANTHER" id="PTHR24161:SF85">
    <property type="entry name" value="PALMITOYLTRANSFERASE HIP14"/>
    <property type="match status" value="1"/>
</dbReference>
<reference evidence="15 16" key="1">
    <citation type="submission" date="2024-08" db="EMBL/GenBank/DDBJ databases">
        <authorList>
            <person name="Cucini C."/>
            <person name="Frati F."/>
        </authorList>
    </citation>
    <scope>NUCLEOTIDE SEQUENCE [LARGE SCALE GENOMIC DNA]</scope>
</reference>
<dbReference type="Pfam" id="PF00644">
    <property type="entry name" value="PARP"/>
    <property type="match status" value="1"/>
</dbReference>
<dbReference type="InterPro" id="IPR012317">
    <property type="entry name" value="Poly(ADP-ribose)pol_cat_dom"/>
</dbReference>
<evidence type="ECO:0000259" key="12">
    <source>
        <dbReference type="PROSITE" id="PS51059"/>
    </source>
</evidence>
<evidence type="ECO:0000256" key="4">
    <source>
        <dbReference type="ARBA" id="ARBA00022695"/>
    </source>
</evidence>
<comment type="caution">
    <text evidence="15">The sequence shown here is derived from an EMBL/GenBank/DDBJ whole genome shotgun (WGS) entry which is preliminary data.</text>
</comment>
<dbReference type="Gene3D" id="3.90.228.10">
    <property type="match status" value="1"/>
</dbReference>
<feature type="repeat" description="ANK" evidence="9">
    <location>
        <begin position="972"/>
        <end position="1005"/>
    </location>
</feature>
<dbReference type="SMART" id="SM00248">
    <property type="entry name" value="ANK"/>
    <property type="match status" value="23"/>
</dbReference>
<dbReference type="Pfam" id="PF02877">
    <property type="entry name" value="PARP_reg"/>
    <property type="match status" value="1"/>
</dbReference>
<feature type="region of interest" description="Disordered" evidence="11">
    <location>
        <begin position="81"/>
        <end position="223"/>
    </location>
</feature>
<feature type="repeat" description="ANK" evidence="9">
    <location>
        <begin position="593"/>
        <end position="625"/>
    </location>
</feature>
<accession>A0ABP1S9P7</accession>
<feature type="repeat" description="ANK" evidence="9">
    <location>
        <begin position="1114"/>
        <end position="1152"/>
    </location>
</feature>
<evidence type="ECO:0000256" key="10">
    <source>
        <dbReference type="RuleBase" id="RU362114"/>
    </source>
</evidence>
<dbReference type="InterPro" id="IPR036616">
    <property type="entry name" value="Poly(ADP-ribose)pol_reg_dom_sf"/>
</dbReference>
<dbReference type="SUPFAM" id="SSF48403">
    <property type="entry name" value="Ankyrin repeat"/>
    <property type="match status" value="3"/>
</dbReference>
<evidence type="ECO:0000256" key="9">
    <source>
        <dbReference type="PROSITE-ProRule" id="PRU00023"/>
    </source>
</evidence>
<feature type="compositionally biased region" description="Basic and acidic residues" evidence="11">
    <location>
        <begin position="185"/>
        <end position="202"/>
    </location>
</feature>
<feature type="compositionally biased region" description="Basic and acidic residues" evidence="11">
    <location>
        <begin position="214"/>
        <end position="223"/>
    </location>
</feature>
<dbReference type="CDD" id="cd07997">
    <property type="entry name" value="WGR_PARP"/>
    <property type="match status" value="1"/>
</dbReference>
<dbReference type="InterPro" id="IPR036930">
    <property type="entry name" value="WGR_dom_sf"/>
</dbReference>
<evidence type="ECO:0000259" key="14">
    <source>
        <dbReference type="PROSITE" id="PS51977"/>
    </source>
</evidence>
<dbReference type="SUPFAM" id="SSF56399">
    <property type="entry name" value="ADP-ribosylation"/>
    <property type="match status" value="1"/>
</dbReference>
<dbReference type="Gene3D" id="1.25.40.20">
    <property type="entry name" value="Ankyrin repeat-containing domain"/>
    <property type="match status" value="5"/>
</dbReference>
<evidence type="ECO:0000256" key="3">
    <source>
        <dbReference type="ARBA" id="ARBA00022679"/>
    </source>
</evidence>
<dbReference type="InterPro" id="IPR008893">
    <property type="entry name" value="WGR_domain"/>
</dbReference>
<evidence type="ECO:0000256" key="7">
    <source>
        <dbReference type="ARBA" id="ARBA00023043"/>
    </source>
</evidence>
<keyword evidence="8" id="KW-0539">Nucleus</keyword>